<sequence>MSSQRMLPLQRGAWDAVWRALLNRPAHTQPEHERQNGERCGTCSEREYYHSDDHSFVCGRKRREGQRDLFAAAGDEFKVDAGGWCKGYQHDNAPHD</sequence>
<dbReference type="Proteomes" id="UP000653472">
    <property type="component" value="Unassembled WGS sequence"/>
</dbReference>
<proteinExistence type="predicted"/>
<comment type="caution">
    <text evidence="1">The sequence shown here is derived from an EMBL/GenBank/DDBJ whole genome shotgun (WGS) entry which is preliminary data.</text>
</comment>
<evidence type="ECO:0000313" key="2">
    <source>
        <dbReference type="Proteomes" id="UP000653472"/>
    </source>
</evidence>
<name>A0A969W983_9GAMM</name>
<reference evidence="1" key="1">
    <citation type="submission" date="2020-03" db="EMBL/GenBank/DDBJ databases">
        <title>Solimonas marina sp. nov., isolated from deep seawater of the Pacific Ocean.</title>
        <authorList>
            <person name="Liu X."/>
            <person name="Lai Q."/>
            <person name="Sun F."/>
            <person name="Gai Y."/>
            <person name="Li G."/>
            <person name="Shao Z."/>
        </authorList>
    </citation>
    <scope>NUCLEOTIDE SEQUENCE</scope>
    <source>
        <strain evidence="1">C16B3</strain>
    </source>
</reference>
<dbReference type="EMBL" id="JAAVXB010000006">
    <property type="protein sequence ID" value="NKF23066.1"/>
    <property type="molecule type" value="Genomic_DNA"/>
</dbReference>
<gene>
    <name evidence="1" type="ORF">G7Y82_12120</name>
</gene>
<accession>A0A969W983</accession>
<dbReference type="RefSeq" id="WP_168148392.1">
    <property type="nucleotide sequence ID" value="NZ_JAAVXB010000006.1"/>
</dbReference>
<organism evidence="1 2">
    <name type="scientific">Solimonas marina</name>
    <dbReference type="NCBI Taxonomy" id="2714601"/>
    <lineage>
        <taxon>Bacteria</taxon>
        <taxon>Pseudomonadati</taxon>
        <taxon>Pseudomonadota</taxon>
        <taxon>Gammaproteobacteria</taxon>
        <taxon>Nevskiales</taxon>
        <taxon>Nevskiaceae</taxon>
        <taxon>Solimonas</taxon>
    </lineage>
</organism>
<dbReference type="AlphaFoldDB" id="A0A969W983"/>
<protein>
    <submittedName>
        <fullName evidence="1">Uncharacterized protein</fullName>
    </submittedName>
</protein>
<evidence type="ECO:0000313" key="1">
    <source>
        <dbReference type="EMBL" id="NKF23066.1"/>
    </source>
</evidence>
<keyword evidence="2" id="KW-1185">Reference proteome</keyword>